<proteinExistence type="inferred from homology"/>
<dbReference type="PANTHER" id="PTHR18964:SF170">
    <property type="entry name" value="SUGAR KINASE"/>
    <property type="match status" value="1"/>
</dbReference>
<gene>
    <name evidence="2" type="ORF">LACFE_CDS0044</name>
</gene>
<sequence>MEHRYFSIDIGGTATKYAHFDRGGKMQEHRSVATPTNKEDFLKLLDQLVGKLEDSVVGIGVSVPGIVDPMEGTVTFTGALSFMGTFDLASYIRLASGCPVFIGNDANCATLAELWQGRLKGVENGALITLGTSVGGELVLNGHLMSGRHFQTGQVSAMVTNFDEPTPATTVGATTSAVKMIEDVAVACKIKDAHDGWAVFEKIDEGDDRAWPIFSAFCRRVALLLINLQAVLDLDRVLLGGGISSQPSLLAEIDYQFEALQRQDPRLLADVTKPDLLAARFGNQANLRGALDGLLMHLNHEFTQY</sequence>
<organism evidence="2 3">
    <name type="scientific">Limosilactobacillus fermentum</name>
    <name type="common">Lactobacillus fermentum</name>
    <dbReference type="NCBI Taxonomy" id="1613"/>
    <lineage>
        <taxon>Bacteria</taxon>
        <taxon>Bacillati</taxon>
        <taxon>Bacillota</taxon>
        <taxon>Bacilli</taxon>
        <taxon>Lactobacillales</taxon>
        <taxon>Lactobacillaceae</taxon>
        <taxon>Limosilactobacillus</taxon>
    </lineage>
</organism>
<dbReference type="EMBL" id="CP017151">
    <property type="protein sequence ID" value="AOR73527.1"/>
    <property type="molecule type" value="Genomic_DNA"/>
</dbReference>
<accession>A0A0G9GF96</accession>
<dbReference type="RefSeq" id="WP_003683555.1">
    <property type="nucleotide sequence ID" value="NZ_CAXOPQ010000034.1"/>
</dbReference>
<evidence type="ECO:0000256" key="1">
    <source>
        <dbReference type="ARBA" id="ARBA00006479"/>
    </source>
</evidence>
<keyword evidence="2" id="KW-0808">Transferase</keyword>
<dbReference type="GO" id="GO:0016301">
    <property type="term" value="F:kinase activity"/>
    <property type="evidence" value="ECO:0007669"/>
    <property type="project" value="UniProtKB-KW"/>
</dbReference>
<evidence type="ECO:0000313" key="3">
    <source>
        <dbReference type="Proteomes" id="UP000094714"/>
    </source>
</evidence>
<dbReference type="InterPro" id="IPR000600">
    <property type="entry name" value="ROK"/>
</dbReference>
<dbReference type="InterPro" id="IPR043129">
    <property type="entry name" value="ATPase_NBD"/>
</dbReference>
<evidence type="ECO:0000313" key="2">
    <source>
        <dbReference type="EMBL" id="AOR73527.1"/>
    </source>
</evidence>
<comment type="similarity">
    <text evidence="1">Belongs to the ROK (NagC/XylR) family.</text>
</comment>
<reference evidence="2 3" key="1">
    <citation type="submission" date="2016-09" db="EMBL/GenBank/DDBJ databases">
        <title>Genome Sequence of the Lactobacillus fermentum strain NCC2970 (CNCM I-5068).</title>
        <authorList>
            <person name="Barretto C."/>
            <person name="Ngom-Bru C."/>
            <person name="Genevaz A."/>
            <person name="Fournier C."/>
            <person name="Moine D."/>
            <person name="Kassam M."/>
            <person name="Iltis A."/>
            <person name="Sagory-Zalkind P."/>
            <person name="Faucherand G."/>
            <person name="Descombes P."/>
            <person name="Duboux S."/>
        </authorList>
    </citation>
    <scope>NUCLEOTIDE SEQUENCE [LARGE SCALE GENOMIC DNA]</scope>
    <source>
        <strain evidence="2 3">NCC2970</strain>
    </source>
</reference>
<protein>
    <submittedName>
        <fullName evidence="2">ROK family sugar kinase</fullName>
    </submittedName>
</protein>
<dbReference type="AlphaFoldDB" id="A0A0G9GF96"/>
<dbReference type="PATRIC" id="fig|1613.112.peg.49"/>
<name>A0A0G9GF96_LIMFE</name>
<dbReference type="Pfam" id="PF00480">
    <property type="entry name" value="ROK"/>
    <property type="match status" value="1"/>
</dbReference>
<dbReference type="CDD" id="cd24152">
    <property type="entry name" value="ASKHA_NBD_ROK-like"/>
    <property type="match status" value="1"/>
</dbReference>
<dbReference type="Proteomes" id="UP000094714">
    <property type="component" value="Chromosome"/>
</dbReference>
<dbReference type="SUPFAM" id="SSF53067">
    <property type="entry name" value="Actin-like ATPase domain"/>
    <property type="match status" value="1"/>
</dbReference>
<keyword evidence="2" id="KW-0418">Kinase</keyword>
<dbReference type="Gene3D" id="3.30.420.40">
    <property type="match status" value="2"/>
</dbReference>
<dbReference type="PANTHER" id="PTHR18964">
    <property type="entry name" value="ROK (REPRESSOR, ORF, KINASE) FAMILY"/>
    <property type="match status" value="1"/>
</dbReference>